<keyword evidence="1" id="KW-0472">Membrane</keyword>
<evidence type="ECO:0000313" key="3">
    <source>
        <dbReference type="EMBL" id="MBM6920639.1"/>
    </source>
</evidence>
<reference evidence="3" key="2">
    <citation type="journal article" date="2021" name="Sci. Rep.">
        <title>The distribution of antibiotic resistance genes in chicken gut microbiota commensals.</title>
        <authorList>
            <person name="Juricova H."/>
            <person name="Matiasovicova J."/>
            <person name="Kubasova T."/>
            <person name="Cejkova D."/>
            <person name="Rychlik I."/>
        </authorList>
    </citation>
    <scope>NUCLEOTIDE SEQUENCE</scope>
    <source>
        <strain evidence="3">An559</strain>
    </source>
</reference>
<dbReference type="Proteomes" id="UP000774750">
    <property type="component" value="Unassembled WGS sequence"/>
</dbReference>
<protein>
    <recommendedName>
        <fullName evidence="2">DUF6273 domain-containing protein</fullName>
    </recommendedName>
</protein>
<feature type="transmembrane region" description="Helical" evidence="1">
    <location>
        <begin position="34"/>
        <end position="58"/>
    </location>
</feature>
<accession>A0A938X6X3</accession>
<feature type="transmembrane region" description="Helical" evidence="1">
    <location>
        <begin position="98"/>
        <end position="118"/>
    </location>
</feature>
<evidence type="ECO:0000256" key="1">
    <source>
        <dbReference type="SAM" id="Phobius"/>
    </source>
</evidence>
<dbReference type="EMBL" id="JACJKY010000007">
    <property type="protein sequence ID" value="MBM6920639.1"/>
    <property type="molecule type" value="Genomic_DNA"/>
</dbReference>
<reference evidence="3" key="1">
    <citation type="submission" date="2020-08" db="EMBL/GenBank/DDBJ databases">
        <authorList>
            <person name="Cejkova D."/>
            <person name="Kubasova T."/>
            <person name="Jahodarova E."/>
            <person name="Rychlik I."/>
        </authorList>
    </citation>
    <scope>NUCLEOTIDE SEQUENCE</scope>
    <source>
        <strain evidence="3">An559</strain>
    </source>
</reference>
<name>A0A938X6X3_9FIRM</name>
<keyword evidence="1" id="KW-1133">Transmembrane helix</keyword>
<gene>
    <name evidence="3" type="ORF">H6A12_05650</name>
</gene>
<evidence type="ECO:0000259" key="2">
    <source>
        <dbReference type="Pfam" id="PF19789"/>
    </source>
</evidence>
<dbReference type="RefSeq" id="WP_204445725.1">
    <property type="nucleotide sequence ID" value="NZ_JACJKY010000007.1"/>
</dbReference>
<organism evidence="3 4">
    <name type="scientific">Merdimmobilis hominis</name>
    <dbReference type="NCBI Taxonomy" id="2897707"/>
    <lineage>
        <taxon>Bacteria</taxon>
        <taxon>Bacillati</taxon>
        <taxon>Bacillota</taxon>
        <taxon>Clostridia</taxon>
        <taxon>Eubacteriales</taxon>
        <taxon>Oscillospiraceae</taxon>
        <taxon>Merdimmobilis</taxon>
    </lineage>
</organism>
<dbReference type="Pfam" id="PF19789">
    <property type="entry name" value="DUF6273"/>
    <property type="match status" value="1"/>
</dbReference>
<comment type="caution">
    <text evidence="3">The sequence shown here is derived from an EMBL/GenBank/DDBJ whole genome shotgun (WGS) entry which is preliminary data.</text>
</comment>
<feature type="transmembrane region" description="Helical" evidence="1">
    <location>
        <begin position="70"/>
        <end position="92"/>
    </location>
</feature>
<keyword evidence="1" id="KW-0812">Transmembrane</keyword>
<keyword evidence="4" id="KW-1185">Reference proteome</keyword>
<dbReference type="AlphaFoldDB" id="A0A938X6X3"/>
<dbReference type="InterPro" id="IPR046240">
    <property type="entry name" value="DUF6273"/>
</dbReference>
<sequence length="547" mass="61870">MSFNRKKGISVAAALILLALFNVLVFLLPTGRGITFWLGYSFVTLAVVLFAAVMLFLFDSEDKKRTFLRLPLISTAWIYLILQTIVGLWQIFSPVFPYVPALIINGCLAGFFIIILLASKAAGESIEKQEAHIAEKVYFINNMQLLLSSVKTDDEEVTQKIHTLSEDIKFSDPMSHSMLSELEKQIEAKVILLKADVSDKEKAMADIEGISDLLKERNQKCRMLKNVKEEKKAEDSSGVKYVAVTVGVLGALATVALVICFVIVPNNTYKTAMSLYENEQYTEARVVFESLNGYSDSNEMIEACKTAITEQQYLDAQKLYEEGKYDEAIQAFESLGTYKDSKEMIESVKQTVTENKYIQAEDYFESQNYLEAMKLYTELGDYKDCKQKIEQIQNRLATDGAVYYGTYQNQPIAWRVLQTEDDRMLLIAQEAICELPYNDEIKDVTWQESSLCNWLNNEFIGSFSEDQLADILTTNVGGADCKVYLLSQEEAEDLEDESVLSSEKDWWLRTKSDVNAVYVTASGEIVEDGETVVRAKGVRPCIWINLK</sequence>
<evidence type="ECO:0000313" key="4">
    <source>
        <dbReference type="Proteomes" id="UP000774750"/>
    </source>
</evidence>
<feature type="domain" description="DUF6273" evidence="2">
    <location>
        <begin position="424"/>
        <end position="545"/>
    </location>
</feature>
<feature type="transmembrane region" description="Helical" evidence="1">
    <location>
        <begin position="241"/>
        <end position="264"/>
    </location>
</feature>
<proteinExistence type="predicted"/>
<feature type="transmembrane region" description="Helical" evidence="1">
    <location>
        <begin position="9"/>
        <end position="28"/>
    </location>
</feature>